<gene>
    <name evidence="2" type="ORF">NQ318_007115</name>
</gene>
<keyword evidence="1" id="KW-0812">Transmembrane</keyword>
<reference evidence="2" key="1">
    <citation type="journal article" date="2023" name="Insect Mol. Biol.">
        <title>Genome sequencing provides insights into the evolution of gene families encoding plant cell wall-degrading enzymes in longhorned beetles.</title>
        <authorList>
            <person name="Shin N.R."/>
            <person name="Okamura Y."/>
            <person name="Kirsch R."/>
            <person name="Pauchet Y."/>
        </authorList>
    </citation>
    <scope>NUCLEOTIDE SEQUENCE</scope>
    <source>
        <strain evidence="2">AMC_N1</strain>
    </source>
</reference>
<evidence type="ECO:0000313" key="2">
    <source>
        <dbReference type="EMBL" id="KAJ8934022.1"/>
    </source>
</evidence>
<evidence type="ECO:0000313" key="3">
    <source>
        <dbReference type="Proteomes" id="UP001162162"/>
    </source>
</evidence>
<feature type="transmembrane region" description="Helical" evidence="1">
    <location>
        <begin position="229"/>
        <end position="249"/>
    </location>
</feature>
<comment type="caution">
    <text evidence="2">The sequence shown here is derived from an EMBL/GenBank/DDBJ whole genome shotgun (WGS) entry which is preliminary data.</text>
</comment>
<dbReference type="AlphaFoldDB" id="A0AAV8X650"/>
<dbReference type="PANTHER" id="PTHR47326:SF1">
    <property type="entry name" value="HTH PSQ-TYPE DOMAIN-CONTAINING PROTEIN"/>
    <property type="match status" value="1"/>
</dbReference>
<proteinExistence type="predicted"/>
<dbReference type="EMBL" id="JAPWTK010001128">
    <property type="protein sequence ID" value="KAJ8934022.1"/>
    <property type="molecule type" value="Genomic_DNA"/>
</dbReference>
<sequence>MKSIKEIFTNIKTLLKIFEVHYFVSIIIIINHYCCVPRCLSWVKRDPQLTFHIFLEQEKHQERIDKRKAWIIKLRIGKPVRKLMRVCSLHLAEEDYFYRLKKEITEEECYSVVINKFNEKYPEVSISNVGAKKLVTKFLETGSVLDIKKSKKLLNEDDAASVLAIHSVREAPILSLRRRAIETEISKSHLQRIFKQNRILPVKPKFRHTLEDGDEAKRLYFCLEMGSRVLNDIVCIIGLVFIEFVAVYYDRWVLEMLLIGLGGYILICACLLVVSVQDDEAPELLDQLFMIVGALLNILGGVMTLISNIKNKGSFLITSGVHNHPGENYEIFVVIFALVAGGLMLADFIRAILKKGGD</sequence>
<keyword evidence="1" id="KW-0472">Membrane</keyword>
<protein>
    <submittedName>
        <fullName evidence="2">Uncharacterized protein</fullName>
    </submittedName>
</protein>
<evidence type="ECO:0000256" key="1">
    <source>
        <dbReference type="SAM" id="Phobius"/>
    </source>
</evidence>
<feature type="transmembrane region" description="Helical" evidence="1">
    <location>
        <begin position="255"/>
        <end position="276"/>
    </location>
</feature>
<keyword evidence="3" id="KW-1185">Reference proteome</keyword>
<dbReference type="SUPFAM" id="SSF57716">
    <property type="entry name" value="Glucocorticoid receptor-like (DNA-binding domain)"/>
    <property type="match status" value="1"/>
</dbReference>
<organism evidence="2 3">
    <name type="scientific">Aromia moschata</name>
    <dbReference type="NCBI Taxonomy" id="1265417"/>
    <lineage>
        <taxon>Eukaryota</taxon>
        <taxon>Metazoa</taxon>
        <taxon>Ecdysozoa</taxon>
        <taxon>Arthropoda</taxon>
        <taxon>Hexapoda</taxon>
        <taxon>Insecta</taxon>
        <taxon>Pterygota</taxon>
        <taxon>Neoptera</taxon>
        <taxon>Endopterygota</taxon>
        <taxon>Coleoptera</taxon>
        <taxon>Polyphaga</taxon>
        <taxon>Cucujiformia</taxon>
        <taxon>Chrysomeloidea</taxon>
        <taxon>Cerambycidae</taxon>
        <taxon>Cerambycinae</taxon>
        <taxon>Callichromatini</taxon>
        <taxon>Aromia</taxon>
    </lineage>
</organism>
<feature type="transmembrane region" description="Helical" evidence="1">
    <location>
        <begin position="288"/>
        <end position="309"/>
    </location>
</feature>
<dbReference type="PANTHER" id="PTHR47326">
    <property type="entry name" value="TRANSPOSABLE ELEMENT TC3 TRANSPOSASE-LIKE PROTEIN"/>
    <property type="match status" value="1"/>
</dbReference>
<name>A0AAV8X650_9CUCU</name>
<feature type="transmembrane region" description="Helical" evidence="1">
    <location>
        <begin position="20"/>
        <end position="40"/>
    </location>
</feature>
<dbReference type="Proteomes" id="UP001162162">
    <property type="component" value="Unassembled WGS sequence"/>
</dbReference>
<feature type="transmembrane region" description="Helical" evidence="1">
    <location>
        <begin position="329"/>
        <end position="353"/>
    </location>
</feature>
<keyword evidence="1" id="KW-1133">Transmembrane helix</keyword>
<accession>A0AAV8X650</accession>